<dbReference type="SMART" id="SM00862">
    <property type="entry name" value="Trans_reg_C"/>
    <property type="match status" value="1"/>
</dbReference>
<dbReference type="InterPro" id="IPR016032">
    <property type="entry name" value="Sig_transdc_resp-reg_C-effctor"/>
</dbReference>
<keyword evidence="5" id="KW-0804">Transcription</keyword>
<dbReference type="Proteomes" id="UP000287239">
    <property type="component" value="Unassembled WGS sequence"/>
</dbReference>
<evidence type="ECO:0000259" key="9">
    <source>
        <dbReference type="PROSITE" id="PS51755"/>
    </source>
</evidence>
<gene>
    <name evidence="10" type="ORF">CBF35_04860</name>
</gene>
<feature type="domain" description="Response regulatory" evidence="8">
    <location>
        <begin position="2"/>
        <end position="115"/>
    </location>
</feature>
<dbReference type="Pfam" id="PF00072">
    <property type="entry name" value="Response_reg"/>
    <property type="match status" value="1"/>
</dbReference>
<name>A0A429ZTB9_9ENTE</name>
<dbReference type="Gene3D" id="3.40.50.2300">
    <property type="match status" value="1"/>
</dbReference>
<keyword evidence="2" id="KW-0902">Two-component regulatory system</keyword>
<dbReference type="Gene3D" id="1.10.10.10">
    <property type="entry name" value="Winged helix-like DNA-binding domain superfamily/Winged helix DNA-binding domain"/>
    <property type="match status" value="1"/>
</dbReference>
<organism evidence="10 11">
    <name type="scientific">Vagococcus salmoninarum</name>
    <dbReference type="NCBI Taxonomy" id="2739"/>
    <lineage>
        <taxon>Bacteria</taxon>
        <taxon>Bacillati</taxon>
        <taxon>Bacillota</taxon>
        <taxon>Bacilli</taxon>
        <taxon>Lactobacillales</taxon>
        <taxon>Enterococcaceae</taxon>
        <taxon>Vagococcus</taxon>
    </lineage>
</organism>
<dbReference type="Pfam" id="PF00486">
    <property type="entry name" value="Trans_reg_C"/>
    <property type="match status" value="1"/>
</dbReference>
<dbReference type="GO" id="GO:0006355">
    <property type="term" value="P:regulation of DNA-templated transcription"/>
    <property type="evidence" value="ECO:0007669"/>
    <property type="project" value="InterPro"/>
</dbReference>
<evidence type="ECO:0000256" key="4">
    <source>
        <dbReference type="ARBA" id="ARBA00023125"/>
    </source>
</evidence>
<accession>A0A429ZTB9</accession>
<comment type="caution">
    <text evidence="10">The sequence shown here is derived from an EMBL/GenBank/DDBJ whole genome shotgun (WGS) entry which is preliminary data.</text>
</comment>
<dbReference type="InterPro" id="IPR001789">
    <property type="entry name" value="Sig_transdc_resp-reg_receiver"/>
</dbReference>
<dbReference type="CDD" id="cd18159">
    <property type="entry name" value="REC_OmpR_NsrR-like"/>
    <property type="match status" value="1"/>
</dbReference>
<evidence type="ECO:0000256" key="5">
    <source>
        <dbReference type="ARBA" id="ARBA00023163"/>
    </source>
</evidence>
<dbReference type="PROSITE" id="PS50110">
    <property type="entry name" value="RESPONSE_REGULATORY"/>
    <property type="match status" value="1"/>
</dbReference>
<evidence type="ECO:0000259" key="8">
    <source>
        <dbReference type="PROSITE" id="PS50110"/>
    </source>
</evidence>
<dbReference type="EMBL" id="NGJU01000005">
    <property type="protein sequence ID" value="RST96904.1"/>
    <property type="molecule type" value="Genomic_DNA"/>
</dbReference>
<dbReference type="GeneID" id="98567692"/>
<dbReference type="InterPro" id="IPR036388">
    <property type="entry name" value="WH-like_DNA-bd_sf"/>
</dbReference>
<evidence type="ECO:0000256" key="1">
    <source>
        <dbReference type="ARBA" id="ARBA00022553"/>
    </source>
</evidence>
<dbReference type="GO" id="GO:0032993">
    <property type="term" value="C:protein-DNA complex"/>
    <property type="evidence" value="ECO:0007669"/>
    <property type="project" value="TreeGrafter"/>
</dbReference>
<feature type="modified residue" description="4-aspartylphosphate" evidence="6">
    <location>
        <position position="51"/>
    </location>
</feature>
<dbReference type="SUPFAM" id="SSF52172">
    <property type="entry name" value="CheY-like"/>
    <property type="match status" value="1"/>
</dbReference>
<dbReference type="Gene3D" id="6.10.250.690">
    <property type="match status" value="1"/>
</dbReference>
<dbReference type="InterPro" id="IPR011006">
    <property type="entry name" value="CheY-like_superfamily"/>
</dbReference>
<evidence type="ECO:0000313" key="11">
    <source>
        <dbReference type="Proteomes" id="UP000287239"/>
    </source>
</evidence>
<evidence type="ECO:0000256" key="3">
    <source>
        <dbReference type="ARBA" id="ARBA00023015"/>
    </source>
</evidence>
<dbReference type="CDD" id="cd00383">
    <property type="entry name" value="trans_reg_C"/>
    <property type="match status" value="1"/>
</dbReference>
<dbReference type="RefSeq" id="WP_126778863.1">
    <property type="nucleotide sequence ID" value="NZ_NGJU01000005.1"/>
</dbReference>
<feature type="domain" description="OmpR/PhoB-type" evidence="9">
    <location>
        <begin position="126"/>
        <end position="226"/>
    </location>
</feature>
<dbReference type="PROSITE" id="PS51755">
    <property type="entry name" value="OMPR_PHOB"/>
    <property type="match status" value="1"/>
</dbReference>
<reference evidence="10 11" key="1">
    <citation type="submission" date="2017-05" db="EMBL/GenBank/DDBJ databases">
        <title>Vagococcus spp. assemblies.</title>
        <authorList>
            <person name="Gulvik C.A."/>
        </authorList>
    </citation>
    <scope>NUCLEOTIDE SEQUENCE [LARGE SCALE GENOMIC DNA]</scope>
    <source>
        <strain evidence="10 11">NCFB 2777</strain>
    </source>
</reference>
<evidence type="ECO:0000256" key="6">
    <source>
        <dbReference type="PROSITE-ProRule" id="PRU00169"/>
    </source>
</evidence>
<evidence type="ECO:0000256" key="2">
    <source>
        <dbReference type="ARBA" id="ARBA00023012"/>
    </source>
</evidence>
<dbReference type="PANTHER" id="PTHR48111">
    <property type="entry name" value="REGULATOR OF RPOS"/>
    <property type="match status" value="1"/>
</dbReference>
<dbReference type="InterPro" id="IPR001867">
    <property type="entry name" value="OmpR/PhoB-type_DNA-bd"/>
</dbReference>
<keyword evidence="11" id="KW-1185">Reference proteome</keyword>
<dbReference type="GO" id="GO:0000976">
    <property type="term" value="F:transcription cis-regulatory region binding"/>
    <property type="evidence" value="ECO:0007669"/>
    <property type="project" value="TreeGrafter"/>
</dbReference>
<evidence type="ECO:0000256" key="7">
    <source>
        <dbReference type="PROSITE-ProRule" id="PRU01091"/>
    </source>
</evidence>
<keyword evidence="3" id="KW-0805">Transcription regulation</keyword>
<dbReference type="AlphaFoldDB" id="A0A429ZTB9"/>
<feature type="DNA-binding region" description="OmpR/PhoB-type" evidence="7">
    <location>
        <begin position="126"/>
        <end position="226"/>
    </location>
</feature>
<dbReference type="OrthoDB" id="9790442at2"/>
<sequence>MKIMLVEDDKKIVQLVSEHLEKYDFNVVSPTDLQNVTAFFEKCDPQLVLMDVNLPYYDGFYWTQQIRKTSNCPIIFLSAREGNMDQVMALEYGADDYITKPFSYELLLAKIRSHIRRVYGEYASSSEERVYSKMSLSYYPERLELENQGKKELLTKKEGELVELLIEAYPNIVTREAILNKLWDNENFVDDNTLSVNVTRLRRKFFDLGFENGIITVRGKGYRLDLGEES</sequence>
<evidence type="ECO:0000313" key="10">
    <source>
        <dbReference type="EMBL" id="RST96904.1"/>
    </source>
</evidence>
<protein>
    <submittedName>
        <fullName evidence="10">DNA-binding response regulator</fullName>
    </submittedName>
</protein>
<keyword evidence="1 6" id="KW-0597">Phosphoprotein</keyword>
<proteinExistence type="predicted"/>
<dbReference type="GO" id="GO:0000156">
    <property type="term" value="F:phosphorelay response regulator activity"/>
    <property type="evidence" value="ECO:0007669"/>
    <property type="project" value="TreeGrafter"/>
</dbReference>
<keyword evidence="4 7" id="KW-0238">DNA-binding</keyword>
<dbReference type="GO" id="GO:0005829">
    <property type="term" value="C:cytosol"/>
    <property type="evidence" value="ECO:0007669"/>
    <property type="project" value="TreeGrafter"/>
</dbReference>
<dbReference type="SUPFAM" id="SSF46894">
    <property type="entry name" value="C-terminal effector domain of the bipartite response regulators"/>
    <property type="match status" value="1"/>
</dbReference>
<dbReference type="PANTHER" id="PTHR48111:SF31">
    <property type="entry name" value="TRANSCRIPTIONAL REGULATORY PROTEIN YXDJ"/>
    <property type="match status" value="1"/>
</dbReference>
<dbReference type="InterPro" id="IPR039420">
    <property type="entry name" value="WalR-like"/>
</dbReference>
<dbReference type="SMART" id="SM00448">
    <property type="entry name" value="REC"/>
    <property type="match status" value="1"/>
</dbReference>